<gene>
    <name evidence="2" type="ORF">JOD17_000767</name>
</gene>
<evidence type="ECO:0000313" key="3">
    <source>
        <dbReference type="Proteomes" id="UP000741863"/>
    </source>
</evidence>
<dbReference type="RefSeq" id="WP_081831820.1">
    <property type="nucleotide sequence ID" value="NZ_JAFBEC010000002.1"/>
</dbReference>
<proteinExistence type="predicted"/>
<keyword evidence="3" id="KW-1185">Reference proteome</keyword>
<keyword evidence="1" id="KW-1133">Transmembrane helix</keyword>
<comment type="caution">
    <text evidence="2">The sequence shown here is derived from an EMBL/GenBank/DDBJ whole genome shotgun (WGS) entry which is preliminary data.</text>
</comment>
<keyword evidence="1" id="KW-0812">Transmembrane</keyword>
<dbReference type="Proteomes" id="UP000741863">
    <property type="component" value="Unassembled WGS sequence"/>
</dbReference>
<evidence type="ECO:0000256" key="1">
    <source>
        <dbReference type="SAM" id="Phobius"/>
    </source>
</evidence>
<organism evidence="2 3">
    <name type="scientific">Geomicrobium sediminis</name>
    <dbReference type="NCBI Taxonomy" id="1347788"/>
    <lineage>
        <taxon>Bacteria</taxon>
        <taxon>Bacillati</taxon>
        <taxon>Bacillota</taxon>
        <taxon>Bacilli</taxon>
        <taxon>Bacillales</taxon>
        <taxon>Geomicrobium</taxon>
    </lineage>
</organism>
<name>A0ABS2P9B9_9BACL</name>
<protein>
    <submittedName>
        <fullName evidence="2">Uncharacterized protein</fullName>
    </submittedName>
</protein>
<accession>A0ABS2P9B9</accession>
<dbReference type="EMBL" id="JAFBEC010000002">
    <property type="protein sequence ID" value="MBM7631675.1"/>
    <property type="molecule type" value="Genomic_DNA"/>
</dbReference>
<reference evidence="2 3" key="1">
    <citation type="submission" date="2021-01" db="EMBL/GenBank/DDBJ databases">
        <title>Genomic Encyclopedia of Type Strains, Phase IV (KMG-IV): sequencing the most valuable type-strain genomes for metagenomic binning, comparative biology and taxonomic classification.</title>
        <authorList>
            <person name="Goeker M."/>
        </authorList>
    </citation>
    <scope>NUCLEOTIDE SEQUENCE [LARGE SCALE GENOMIC DNA]</scope>
    <source>
        <strain evidence="2 3">DSM 25540</strain>
    </source>
</reference>
<evidence type="ECO:0000313" key="2">
    <source>
        <dbReference type="EMBL" id="MBM7631675.1"/>
    </source>
</evidence>
<feature type="transmembrane region" description="Helical" evidence="1">
    <location>
        <begin position="48"/>
        <end position="66"/>
    </location>
</feature>
<sequence length="68" mass="8513">MPRYYDPPPHYPYGKKKRPHWVYKWRAAALQILLPIICFQLLRLLFFPTFFDVFILIILICMFWYFQK</sequence>
<keyword evidence="1" id="KW-0472">Membrane</keyword>